<dbReference type="PANTHER" id="PTHR12592:SF0">
    <property type="entry name" value="ATP-DEPENDENT (S)-NAD(P)H-HYDRATE DEHYDRATASE"/>
    <property type="match status" value="1"/>
</dbReference>
<evidence type="ECO:0000256" key="13">
    <source>
        <dbReference type="ARBA" id="ARBA00023268"/>
    </source>
</evidence>
<comment type="function">
    <text evidence="18">Catalyzes the epimerization of the S- and R-forms of NAD(P)HX, a damaged form of NAD(P)H that is a result of enzymatic or heat-dependent hydration. This is a prerequisite for the S-specific NAD(P)H-hydrate dehydratase to allow the repair of both epimers of NAD(P)HX.</text>
</comment>
<dbReference type="PIRSF" id="PIRSF017184">
    <property type="entry name" value="Nnr"/>
    <property type="match status" value="1"/>
</dbReference>
<dbReference type="Pfam" id="PF03853">
    <property type="entry name" value="YjeF_N"/>
    <property type="match status" value="1"/>
</dbReference>
<dbReference type="Proteomes" id="UP000824102">
    <property type="component" value="Unassembled WGS sequence"/>
</dbReference>
<feature type="binding site" evidence="18">
    <location>
        <position position="60"/>
    </location>
    <ligand>
        <name>K(+)</name>
        <dbReference type="ChEBI" id="CHEBI:29103"/>
    </ligand>
</feature>
<keyword evidence="13" id="KW-0511">Multifunctional enzyme</keyword>
<comment type="function">
    <text evidence="14 19">Bifunctional enzyme that catalyzes the epimerization of the S- and R-forms of NAD(P)HX and the dehydration of the S-form of NAD(P)HX at the expense of ADP, which is converted to AMP. This allows the repair of both epimers of NAD(P)HX, a damaged form of NAD(P)H that is a result of enzymatic or heat-dependent hydration.</text>
</comment>
<dbReference type="CDD" id="cd01171">
    <property type="entry name" value="YXKO-related"/>
    <property type="match status" value="1"/>
</dbReference>
<comment type="subunit">
    <text evidence="17">Homotetramer.</text>
</comment>
<gene>
    <name evidence="18" type="primary">nnrE</name>
    <name evidence="17" type="synonym">nnrD</name>
    <name evidence="22" type="ORF">H9964_06005</name>
</gene>
<evidence type="ECO:0000256" key="15">
    <source>
        <dbReference type="ARBA" id="ARBA00048238"/>
    </source>
</evidence>
<keyword evidence="6 17" id="KW-0547">Nucleotide-binding</keyword>
<dbReference type="Pfam" id="PF01256">
    <property type="entry name" value="Carb_kinase"/>
    <property type="match status" value="1"/>
</dbReference>
<evidence type="ECO:0000256" key="1">
    <source>
        <dbReference type="ARBA" id="ARBA00000013"/>
    </source>
</evidence>
<dbReference type="GO" id="GO:0046496">
    <property type="term" value="P:nicotinamide nucleotide metabolic process"/>
    <property type="evidence" value="ECO:0007669"/>
    <property type="project" value="UniProtKB-UniRule"/>
</dbReference>
<comment type="caution">
    <text evidence="18">Lacks conserved residue(s) required for the propagation of feature annotation.</text>
</comment>
<evidence type="ECO:0000256" key="7">
    <source>
        <dbReference type="ARBA" id="ARBA00022840"/>
    </source>
</evidence>
<feature type="binding site" evidence="17">
    <location>
        <begin position="391"/>
        <end position="395"/>
    </location>
    <ligand>
        <name>AMP</name>
        <dbReference type="ChEBI" id="CHEBI:456215"/>
    </ligand>
</feature>
<comment type="similarity">
    <text evidence="18">Belongs to the NnrE/AIBP family.</text>
</comment>
<evidence type="ECO:0000313" key="23">
    <source>
        <dbReference type="Proteomes" id="UP000824102"/>
    </source>
</evidence>
<organism evidence="22 23">
    <name type="scientific">Candidatus Gallimonas intestinavium</name>
    <dbReference type="NCBI Taxonomy" id="2838603"/>
    <lineage>
        <taxon>Bacteria</taxon>
        <taxon>Bacillati</taxon>
        <taxon>Bacillota</taxon>
        <taxon>Clostridia</taxon>
        <taxon>Candidatus Gallimonas</taxon>
    </lineage>
</organism>
<dbReference type="EMBL" id="DXBB01000081">
    <property type="protein sequence ID" value="HIZ73114.1"/>
    <property type="molecule type" value="Genomic_DNA"/>
</dbReference>
<keyword evidence="8 17" id="KW-0521">NADP</keyword>
<dbReference type="Gene3D" id="3.40.1190.20">
    <property type="match status" value="1"/>
</dbReference>
<dbReference type="InterPro" id="IPR004443">
    <property type="entry name" value="YjeF_N_dom"/>
</dbReference>
<dbReference type="PROSITE" id="PS51383">
    <property type="entry name" value="YJEF_C_3"/>
    <property type="match status" value="1"/>
</dbReference>
<feature type="binding site" evidence="17">
    <location>
        <position position="354"/>
    </location>
    <ligand>
        <name>(6S)-NADPHX</name>
        <dbReference type="ChEBI" id="CHEBI:64076"/>
    </ligand>
</feature>
<feature type="binding site" evidence="18">
    <location>
        <position position="151"/>
    </location>
    <ligand>
        <name>K(+)</name>
        <dbReference type="ChEBI" id="CHEBI:29103"/>
    </ligand>
</feature>
<keyword evidence="7 17" id="KW-0067">ATP-binding</keyword>
<evidence type="ECO:0000313" key="22">
    <source>
        <dbReference type="EMBL" id="HIZ73114.1"/>
    </source>
</evidence>
<evidence type="ECO:0000256" key="3">
    <source>
        <dbReference type="ARBA" id="ARBA00006001"/>
    </source>
</evidence>
<dbReference type="NCBIfam" id="TIGR00196">
    <property type="entry name" value="yjeF_cterm"/>
    <property type="match status" value="1"/>
</dbReference>
<dbReference type="PROSITE" id="PS51385">
    <property type="entry name" value="YJEF_N"/>
    <property type="match status" value="1"/>
</dbReference>
<dbReference type="GO" id="GO:0052855">
    <property type="term" value="F:ADP-dependent NAD(P)H-hydrate dehydratase activity"/>
    <property type="evidence" value="ECO:0007669"/>
    <property type="project" value="UniProtKB-UniRule"/>
</dbReference>
<evidence type="ECO:0000256" key="14">
    <source>
        <dbReference type="ARBA" id="ARBA00025153"/>
    </source>
</evidence>
<evidence type="ECO:0000256" key="17">
    <source>
        <dbReference type="HAMAP-Rule" id="MF_01965"/>
    </source>
</evidence>
<evidence type="ECO:0000256" key="12">
    <source>
        <dbReference type="ARBA" id="ARBA00023239"/>
    </source>
</evidence>
<feature type="binding site" evidence="17">
    <location>
        <position position="302"/>
    </location>
    <ligand>
        <name>(6S)-NADPHX</name>
        <dbReference type="ChEBI" id="CHEBI:64076"/>
    </ligand>
</feature>
<evidence type="ECO:0000256" key="6">
    <source>
        <dbReference type="ARBA" id="ARBA00022741"/>
    </source>
</evidence>
<proteinExistence type="inferred from homology"/>
<keyword evidence="10 17" id="KW-0520">NAD</keyword>
<comment type="similarity">
    <text evidence="3 19">In the N-terminal section; belongs to the NnrE/AIBP family.</text>
</comment>
<dbReference type="InterPro" id="IPR036652">
    <property type="entry name" value="YjeF_N_dom_sf"/>
</dbReference>
<comment type="function">
    <text evidence="17">Catalyzes the dehydration of the S-form of NAD(P)HX at the expense of ADP, which is converted to AMP. Together with NAD(P)HX epimerase, which catalyzes the epimerization of the S- and R-forms, the enzyme allows the repair of both epimers of NAD(P)HX, a damaged form of NAD(P)H that is a result of enzymatic or heat-dependent hydration.</text>
</comment>
<name>A0A9D2G4R2_9FIRM</name>
<evidence type="ECO:0000256" key="11">
    <source>
        <dbReference type="ARBA" id="ARBA00023235"/>
    </source>
</evidence>
<dbReference type="InterPro" id="IPR000631">
    <property type="entry name" value="CARKD"/>
</dbReference>
<dbReference type="GO" id="GO:0110051">
    <property type="term" value="P:metabolite repair"/>
    <property type="evidence" value="ECO:0007669"/>
    <property type="project" value="TreeGrafter"/>
</dbReference>
<feature type="domain" description="YjeF C-terminal" evidence="20">
    <location>
        <begin position="209"/>
        <end position="479"/>
    </location>
</feature>
<evidence type="ECO:0000256" key="16">
    <source>
        <dbReference type="ARBA" id="ARBA00049209"/>
    </source>
</evidence>
<evidence type="ECO:0000256" key="9">
    <source>
        <dbReference type="ARBA" id="ARBA00022958"/>
    </source>
</evidence>
<comment type="caution">
    <text evidence="22">The sequence shown here is derived from an EMBL/GenBank/DDBJ whole genome shotgun (WGS) entry which is preliminary data.</text>
</comment>
<feature type="binding site" evidence="17">
    <location>
        <position position="420"/>
    </location>
    <ligand>
        <name>(6S)-NADPHX</name>
        <dbReference type="ChEBI" id="CHEBI:64076"/>
    </ligand>
</feature>
<feature type="binding site" evidence="18">
    <location>
        <begin position="120"/>
        <end position="126"/>
    </location>
    <ligand>
        <name>(6S)-NADPHX</name>
        <dbReference type="ChEBI" id="CHEBI:64076"/>
    </ligand>
</feature>
<evidence type="ECO:0000256" key="5">
    <source>
        <dbReference type="ARBA" id="ARBA00022723"/>
    </source>
</evidence>
<dbReference type="InterPro" id="IPR017953">
    <property type="entry name" value="Carbohydrate_kinase_pred_CS"/>
</dbReference>
<evidence type="ECO:0000256" key="18">
    <source>
        <dbReference type="HAMAP-Rule" id="MF_01966"/>
    </source>
</evidence>
<evidence type="ECO:0000256" key="19">
    <source>
        <dbReference type="PIRNR" id="PIRNR017184"/>
    </source>
</evidence>
<dbReference type="EC" id="5.1.99.6" evidence="19"/>
<keyword evidence="12 17" id="KW-0456">Lyase</keyword>
<comment type="catalytic activity">
    <reaction evidence="2 18 19">
        <text>(6R)-NADPHX = (6S)-NADPHX</text>
        <dbReference type="Rhea" id="RHEA:32227"/>
        <dbReference type="ChEBI" id="CHEBI:64076"/>
        <dbReference type="ChEBI" id="CHEBI:64077"/>
        <dbReference type="EC" id="5.1.99.6"/>
    </reaction>
</comment>
<dbReference type="InterPro" id="IPR029056">
    <property type="entry name" value="Ribokinase-like"/>
</dbReference>
<dbReference type="HAMAP" id="MF_01966">
    <property type="entry name" value="NADHX_epimerase"/>
    <property type="match status" value="1"/>
</dbReference>
<comment type="cofactor">
    <cofactor evidence="18 19">
        <name>K(+)</name>
        <dbReference type="ChEBI" id="CHEBI:29103"/>
    </cofactor>
    <text evidence="18 19">Binds 1 potassium ion per subunit.</text>
</comment>
<evidence type="ECO:0000256" key="8">
    <source>
        <dbReference type="ARBA" id="ARBA00022857"/>
    </source>
</evidence>
<dbReference type="GO" id="GO:0005524">
    <property type="term" value="F:ATP binding"/>
    <property type="evidence" value="ECO:0007669"/>
    <property type="project" value="UniProtKB-UniRule"/>
</dbReference>
<dbReference type="GO" id="GO:0046872">
    <property type="term" value="F:metal ion binding"/>
    <property type="evidence" value="ECO:0007669"/>
    <property type="project" value="UniProtKB-UniRule"/>
</dbReference>
<dbReference type="SUPFAM" id="SSF53613">
    <property type="entry name" value="Ribokinase-like"/>
    <property type="match status" value="1"/>
</dbReference>
<evidence type="ECO:0000256" key="4">
    <source>
        <dbReference type="ARBA" id="ARBA00009524"/>
    </source>
</evidence>
<feature type="binding site" evidence="18">
    <location>
        <begin position="59"/>
        <end position="63"/>
    </location>
    <ligand>
        <name>(6S)-NADPHX</name>
        <dbReference type="ChEBI" id="CHEBI:64076"/>
    </ligand>
</feature>
<keyword evidence="9 18" id="KW-0630">Potassium</keyword>
<feature type="binding site" evidence="17">
    <location>
        <position position="244"/>
    </location>
    <ligand>
        <name>(6S)-NADPHX</name>
        <dbReference type="ChEBI" id="CHEBI:64076"/>
    </ligand>
</feature>
<feature type="binding site" evidence="18">
    <location>
        <position position="148"/>
    </location>
    <ligand>
        <name>(6S)-NADPHX</name>
        <dbReference type="ChEBI" id="CHEBI:64076"/>
    </ligand>
</feature>
<comment type="catalytic activity">
    <reaction evidence="15 17 19">
        <text>(6S)-NADHX + ADP = AMP + phosphate + NADH + H(+)</text>
        <dbReference type="Rhea" id="RHEA:32223"/>
        <dbReference type="ChEBI" id="CHEBI:15378"/>
        <dbReference type="ChEBI" id="CHEBI:43474"/>
        <dbReference type="ChEBI" id="CHEBI:57945"/>
        <dbReference type="ChEBI" id="CHEBI:64074"/>
        <dbReference type="ChEBI" id="CHEBI:456215"/>
        <dbReference type="ChEBI" id="CHEBI:456216"/>
        <dbReference type="EC" id="4.2.1.136"/>
    </reaction>
</comment>
<dbReference type="SUPFAM" id="SSF64153">
    <property type="entry name" value="YjeF N-terminal domain-like"/>
    <property type="match status" value="1"/>
</dbReference>
<comment type="catalytic activity">
    <reaction evidence="1 18 19">
        <text>(6R)-NADHX = (6S)-NADHX</text>
        <dbReference type="Rhea" id="RHEA:32215"/>
        <dbReference type="ChEBI" id="CHEBI:64074"/>
        <dbReference type="ChEBI" id="CHEBI:64075"/>
        <dbReference type="EC" id="5.1.99.6"/>
    </reaction>
</comment>
<reference evidence="22" key="2">
    <citation type="submission" date="2021-04" db="EMBL/GenBank/DDBJ databases">
        <authorList>
            <person name="Gilroy R."/>
        </authorList>
    </citation>
    <scope>NUCLEOTIDE SEQUENCE</scope>
    <source>
        <strain evidence="22">ChiW7-2402</strain>
    </source>
</reference>
<evidence type="ECO:0000256" key="10">
    <source>
        <dbReference type="ARBA" id="ARBA00023027"/>
    </source>
</evidence>
<comment type="cofactor">
    <cofactor evidence="17">
        <name>Mg(2+)</name>
        <dbReference type="ChEBI" id="CHEBI:18420"/>
    </cofactor>
</comment>
<evidence type="ECO:0000259" key="20">
    <source>
        <dbReference type="PROSITE" id="PS51383"/>
    </source>
</evidence>
<evidence type="ECO:0000259" key="21">
    <source>
        <dbReference type="PROSITE" id="PS51385"/>
    </source>
</evidence>
<comment type="similarity">
    <text evidence="17">Belongs to the NnrD/CARKD family.</text>
</comment>
<comment type="catalytic activity">
    <reaction evidence="16 17 19">
        <text>(6S)-NADPHX + ADP = AMP + phosphate + NADPH + H(+)</text>
        <dbReference type="Rhea" id="RHEA:32235"/>
        <dbReference type="ChEBI" id="CHEBI:15378"/>
        <dbReference type="ChEBI" id="CHEBI:43474"/>
        <dbReference type="ChEBI" id="CHEBI:57783"/>
        <dbReference type="ChEBI" id="CHEBI:64076"/>
        <dbReference type="ChEBI" id="CHEBI:456215"/>
        <dbReference type="ChEBI" id="CHEBI:456216"/>
        <dbReference type="EC" id="4.2.1.136"/>
    </reaction>
</comment>
<protein>
    <recommendedName>
        <fullName evidence="19">Bifunctional NAD(P)H-hydrate repair enzyme</fullName>
    </recommendedName>
    <alternativeName>
        <fullName evidence="19">Nicotinamide nucleotide repair protein</fullName>
    </alternativeName>
    <domain>
        <recommendedName>
            <fullName evidence="19">ADP-dependent (S)-NAD(P)H-hydrate dehydratase</fullName>
            <ecNumber evidence="19">4.2.1.136</ecNumber>
        </recommendedName>
        <alternativeName>
            <fullName evidence="19">ADP-dependent NAD(P)HX dehydratase</fullName>
        </alternativeName>
    </domain>
    <domain>
        <recommendedName>
            <fullName evidence="19">NAD(P)H-hydrate epimerase</fullName>
            <ecNumber evidence="19">5.1.99.6</ecNumber>
        </recommendedName>
    </domain>
</protein>
<feature type="binding site" evidence="18">
    <location>
        <position position="116"/>
    </location>
    <ligand>
        <name>K(+)</name>
        <dbReference type="ChEBI" id="CHEBI:29103"/>
    </ligand>
</feature>
<dbReference type="NCBIfam" id="TIGR00197">
    <property type="entry name" value="yjeF_nterm"/>
    <property type="match status" value="1"/>
</dbReference>
<dbReference type="EC" id="4.2.1.136" evidence="19"/>
<dbReference type="GO" id="GO:0052856">
    <property type="term" value="F:NAD(P)HX epimerase activity"/>
    <property type="evidence" value="ECO:0007669"/>
    <property type="project" value="UniProtKB-UniRule"/>
</dbReference>
<dbReference type="PANTHER" id="PTHR12592">
    <property type="entry name" value="ATP-DEPENDENT (S)-NAD(P)H-HYDRATE DEHYDRATASE FAMILY MEMBER"/>
    <property type="match status" value="1"/>
</dbReference>
<keyword evidence="11 18" id="KW-0413">Isomerase</keyword>
<reference evidence="22" key="1">
    <citation type="journal article" date="2021" name="PeerJ">
        <title>Extensive microbial diversity within the chicken gut microbiome revealed by metagenomics and culture.</title>
        <authorList>
            <person name="Gilroy R."/>
            <person name="Ravi A."/>
            <person name="Getino M."/>
            <person name="Pursley I."/>
            <person name="Horton D.L."/>
            <person name="Alikhan N.F."/>
            <person name="Baker D."/>
            <person name="Gharbi K."/>
            <person name="Hall N."/>
            <person name="Watson M."/>
            <person name="Adriaenssens E.M."/>
            <person name="Foster-Nyarko E."/>
            <person name="Jarju S."/>
            <person name="Secka A."/>
            <person name="Antonio M."/>
            <person name="Oren A."/>
            <person name="Chaudhuri R.R."/>
            <person name="La Ragione R."/>
            <person name="Hildebrand F."/>
            <person name="Pallen M.J."/>
        </authorList>
    </citation>
    <scope>NUCLEOTIDE SEQUENCE</scope>
    <source>
        <strain evidence="22">ChiW7-2402</strain>
    </source>
</reference>
<comment type="similarity">
    <text evidence="4 19">In the C-terminal section; belongs to the NnrD/CARKD family.</text>
</comment>
<feature type="binding site" evidence="17">
    <location>
        <position position="419"/>
    </location>
    <ligand>
        <name>AMP</name>
        <dbReference type="ChEBI" id="CHEBI:456215"/>
    </ligand>
</feature>
<dbReference type="AlphaFoldDB" id="A0A9D2G4R2"/>
<accession>A0A9D2G4R2</accession>
<dbReference type="InterPro" id="IPR030677">
    <property type="entry name" value="Nnr"/>
</dbReference>
<sequence>MKHSYSNLEMRLSDAACIERGTSSLQLMERAGEALADVVEAAMERLRISDALFLCGGGNNGGDGFVAARLLKERGKEAAVLCLAEKFSKDCAEVKRRFQGEIFNRIPRRRYALMVDCILGTGITRAPEGAAMHLIQLTKQADYVISADLPSGLMENGIAAKVCVRADETVTMGLMKNCLLMADGPDVSGKVTVANIGIGPAAAGAFLWEDRDAAAYFPKKKSNTHKGSFGRACLFAAEAQYTGAVFLTAGACLRSGAGYTELIADEPLYSAAVGKLPACVLRRFEALDGDILSSDCIALGMGAGVSERLYAQIAELMEAYTGTLVIDADGLNTLAKYGVEVLKEKTCRVILTPHPKEFARLSGKSVGEVLSSAAEASRAFAKEYGVVVVLKNNRTLITDGERLAINRTGTPALAKGGSGDVLTGLLAGTCARGIPPYEAACAASYLFGRAGEIAAQQLGEYSVTAEDVISCFGKAVLSISTKNI</sequence>
<dbReference type="HAMAP" id="MF_01965">
    <property type="entry name" value="NADHX_dehydratase"/>
    <property type="match status" value="1"/>
</dbReference>
<feature type="domain" description="YjeF N-terminal" evidence="21">
    <location>
        <begin position="10"/>
        <end position="204"/>
    </location>
</feature>
<dbReference type="PROSITE" id="PS01050">
    <property type="entry name" value="YJEF_C_2"/>
    <property type="match status" value="1"/>
</dbReference>
<keyword evidence="5 18" id="KW-0479">Metal-binding</keyword>
<evidence type="ECO:0000256" key="2">
    <source>
        <dbReference type="ARBA" id="ARBA00000909"/>
    </source>
</evidence>
<dbReference type="Gene3D" id="3.40.50.10260">
    <property type="entry name" value="YjeF N-terminal domain"/>
    <property type="match status" value="1"/>
</dbReference>